<name>A0ABQ9XPG8_9EUKA</name>
<dbReference type="EMBL" id="JARBJD010000088">
    <property type="protein sequence ID" value="KAK2953644.1"/>
    <property type="molecule type" value="Genomic_DNA"/>
</dbReference>
<evidence type="ECO:0000313" key="1">
    <source>
        <dbReference type="EMBL" id="KAK2953644.1"/>
    </source>
</evidence>
<dbReference type="Proteomes" id="UP001281761">
    <property type="component" value="Unassembled WGS sequence"/>
</dbReference>
<comment type="caution">
    <text evidence="1">The sequence shown here is derived from an EMBL/GenBank/DDBJ whole genome shotgun (WGS) entry which is preliminary data.</text>
</comment>
<evidence type="ECO:0000313" key="2">
    <source>
        <dbReference type="Proteomes" id="UP001281761"/>
    </source>
</evidence>
<gene>
    <name evidence="1" type="ORF">BLNAU_11365</name>
</gene>
<sequence>MTLATNVSGDSSMSAKEFEIALVPALTKKLRIVFSEFQTNLPTDPSHLPKYIKLMKDVPVILTDSLRFCSLSFRIPILLLRATPPTKVDSEIIRELILFVKEALPTILTDISNIDPLITSLPSDSSPTTPIVSSNDTRMSDSLKGLRDGCEAFLSNGWYFFVNLTPHVAEPHKSSFQTIVLDDPSLPDLVLHSLKLNHKDVRGNTIHAITNIIIEFEWMKEQFMTANLVGRMFETVDFVSLPLLESKTLLDLTSFIANMLLPFGDDEEAHFDQYRLIRVSVFEPAKQFIKFMFRNSDNLVLDEEDKTELEDCLSVIHHHIKNMELRSDEHDADFMSELVKWEVRQMVEMENEENFTIVFYSLLDRTYSWKRDKRERQKRREVRLREDGWDDAFELRVVGIGVDTNQNLQYYARSFRIEQTFNADDLW</sequence>
<protein>
    <submittedName>
        <fullName evidence="1">Uncharacterized protein</fullName>
    </submittedName>
</protein>
<organism evidence="1 2">
    <name type="scientific">Blattamonas nauphoetae</name>
    <dbReference type="NCBI Taxonomy" id="2049346"/>
    <lineage>
        <taxon>Eukaryota</taxon>
        <taxon>Metamonada</taxon>
        <taxon>Preaxostyla</taxon>
        <taxon>Oxymonadida</taxon>
        <taxon>Blattamonas</taxon>
    </lineage>
</organism>
<keyword evidence="2" id="KW-1185">Reference proteome</keyword>
<reference evidence="1 2" key="1">
    <citation type="journal article" date="2022" name="bioRxiv">
        <title>Genomics of Preaxostyla Flagellates Illuminates Evolutionary Transitions and the Path Towards Mitochondrial Loss.</title>
        <authorList>
            <person name="Novak L.V.F."/>
            <person name="Treitli S.C."/>
            <person name="Pyrih J."/>
            <person name="Halakuc P."/>
            <person name="Pipaliya S.V."/>
            <person name="Vacek V."/>
            <person name="Brzon O."/>
            <person name="Soukal P."/>
            <person name="Eme L."/>
            <person name="Dacks J.B."/>
            <person name="Karnkowska A."/>
            <person name="Elias M."/>
            <person name="Hampl V."/>
        </authorList>
    </citation>
    <scope>NUCLEOTIDE SEQUENCE [LARGE SCALE GENOMIC DNA]</scope>
    <source>
        <strain evidence="1">NAU3</strain>
        <tissue evidence="1">Gut</tissue>
    </source>
</reference>
<proteinExistence type="predicted"/>
<accession>A0ABQ9XPG8</accession>